<dbReference type="EMBL" id="PNYB01000007">
    <property type="protein sequence ID" value="PMS25231.1"/>
    <property type="molecule type" value="Genomic_DNA"/>
</dbReference>
<accession>A0A2N7W760</accession>
<evidence type="ECO:0000313" key="2">
    <source>
        <dbReference type="Proteomes" id="UP000235347"/>
    </source>
</evidence>
<protein>
    <submittedName>
        <fullName evidence="1">Uncharacterized protein</fullName>
    </submittedName>
</protein>
<dbReference type="AlphaFoldDB" id="A0A2N7W760"/>
<dbReference type="Proteomes" id="UP000235347">
    <property type="component" value="Unassembled WGS sequence"/>
</dbReference>
<organism evidence="1 2">
    <name type="scientific">Trinickia soli</name>
    <dbReference type="NCBI Taxonomy" id="380675"/>
    <lineage>
        <taxon>Bacteria</taxon>
        <taxon>Pseudomonadati</taxon>
        <taxon>Pseudomonadota</taxon>
        <taxon>Betaproteobacteria</taxon>
        <taxon>Burkholderiales</taxon>
        <taxon>Burkholderiaceae</taxon>
        <taxon>Trinickia</taxon>
    </lineage>
</organism>
<gene>
    <name evidence="1" type="ORF">C0Z19_09755</name>
</gene>
<reference evidence="1 2" key="1">
    <citation type="submission" date="2018-01" db="EMBL/GenBank/DDBJ databases">
        <title>Whole genome analyses suggest that Burkholderia sensu lato contains two further novel genera in the rhizoxinica-symbiotica group Mycetohabitans gen. nov., and Trinickia gen. nov.: implications for the evolution of diazotrophy and nodulation in the Burkholderiaceae.</title>
        <authorList>
            <person name="Estrada-de los Santos P."/>
            <person name="Palmer M."/>
            <person name="Chavez-Ramirez B."/>
            <person name="Beukes C."/>
            <person name="Steenkamp E.T."/>
            <person name="Hirsch A.M."/>
            <person name="Manyaka P."/>
            <person name="Maluk M."/>
            <person name="Lafos M."/>
            <person name="Crook M."/>
            <person name="Gross E."/>
            <person name="Simon M.F."/>
            <person name="Bueno dos Reis Junior F."/>
            <person name="Poole P.S."/>
            <person name="Venter S.N."/>
            <person name="James E.K."/>
        </authorList>
    </citation>
    <scope>NUCLEOTIDE SEQUENCE [LARGE SCALE GENOMIC DNA]</scope>
    <source>
        <strain evidence="1 2">GP25-8</strain>
    </source>
</reference>
<evidence type="ECO:0000313" key="1">
    <source>
        <dbReference type="EMBL" id="PMS25231.1"/>
    </source>
</evidence>
<keyword evidence="2" id="KW-1185">Reference proteome</keyword>
<comment type="caution">
    <text evidence="1">The sequence shown here is derived from an EMBL/GenBank/DDBJ whole genome shotgun (WGS) entry which is preliminary data.</text>
</comment>
<proteinExistence type="predicted"/>
<sequence length="238" mass="26107">MARPQIDQWETESVRATFFGSPTEFGRSREMWKTLVGKDPEVSTGRPAEGLVMEEGSFGDGRRLTVNAAAGRIDVAISPQVAPVWPSLGIAPAAIGDLVQLLSARRALFAGATRYALGIAATCRVRDRDVAYGVLGELLDCVQVTPNMHDLFFQVNYPRNSRVVDVQVNRLGRWMAGKINLGFIGQPEMVDLGEMVRAELDINTPPTDSLTLDDQQFEPLLNEFADMAIEMLERGATP</sequence>
<name>A0A2N7W760_9BURK</name>